<dbReference type="KEGG" id="medw:NCTC10132_01162"/>
<dbReference type="AlphaFoldDB" id="A0A3B0QDI7"/>
<keyword evidence="2" id="KW-1185">Reference proteome</keyword>
<accession>A0A3B0QDI7</accession>
<protein>
    <submittedName>
        <fullName evidence="1">Uncharacterized protein</fullName>
    </submittedName>
</protein>
<evidence type="ECO:0000313" key="1">
    <source>
        <dbReference type="EMBL" id="SYV97793.1"/>
    </source>
</evidence>
<sequence length="88" mass="10276">MFEDNFCDQEIKGVGVRVSGLIESYNSYEKISLFEEHNEKDNSKINRILSTIKQRAKTNNVYTLKDLAKIQERESRFGKKIKTGLFNK</sequence>
<reference evidence="2" key="1">
    <citation type="submission" date="2018-06" db="EMBL/GenBank/DDBJ databases">
        <authorList>
            <consortium name="Pathogen Informatics"/>
        </authorList>
    </citation>
    <scope>NUCLEOTIDE SEQUENCE [LARGE SCALE GENOMIC DNA]</scope>
    <source>
        <strain evidence="2">NCTC10132</strain>
    </source>
</reference>
<dbReference type="Proteomes" id="UP000257559">
    <property type="component" value="Chromosome"/>
</dbReference>
<evidence type="ECO:0000313" key="2">
    <source>
        <dbReference type="Proteomes" id="UP000257559"/>
    </source>
</evidence>
<dbReference type="EMBL" id="LS991951">
    <property type="protein sequence ID" value="SYV97793.1"/>
    <property type="molecule type" value="Genomic_DNA"/>
</dbReference>
<organism evidence="1 2">
    <name type="scientific">Mycoplasmopsis edwardii</name>
    <dbReference type="NCBI Taxonomy" id="53558"/>
    <lineage>
        <taxon>Bacteria</taxon>
        <taxon>Bacillati</taxon>
        <taxon>Mycoplasmatota</taxon>
        <taxon>Mycoplasmoidales</taxon>
        <taxon>Metamycoplasmataceae</taxon>
        <taxon>Mycoplasmopsis</taxon>
    </lineage>
</organism>
<name>A0A3B0QDI7_9BACT</name>
<proteinExistence type="predicted"/>
<gene>
    <name evidence="1" type="ORF">NCTC10132_01162</name>
</gene>